<dbReference type="InterPro" id="IPR036770">
    <property type="entry name" value="Ankyrin_rpt-contain_sf"/>
</dbReference>
<name>A0A183I065_9BILA</name>
<proteinExistence type="predicted"/>
<protein>
    <submittedName>
        <fullName evidence="4">ANK_REP_REGION domain-containing protein</fullName>
    </submittedName>
</protein>
<reference evidence="4" key="1">
    <citation type="submission" date="2016-06" db="UniProtKB">
        <authorList>
            <consortium name="WormBaseParasite"/>
        </authorList>
    </citation>
    <scope>IDENTIFICATION</scope>
</reference>
<accession>A0A183I065</accession>
<evidence type="ECO:0000313" key="4">
    <source>
        <dbReference type="WBParaSite" id="OFLC_0001312801-mRNA-1"/>
    </source>
</evidence>
<dbReference type="InterPro" id="IPR002110">
    <property type="entry name" value="Ankyrin_rpt"/>
</dbReference>
<dbReference type="Pfam" id="PF12796">
    <property type="entry name" value="Ank_2"/>
    <property type="match status" value="1"/>
</dbReference>
<evidence type="ECO:0000313" key="3">
    <source>
        <dbReference type="Proteomes" id="UP000267606"/>
    </source>
</evidence>
<keyword evidence="3" id="KW-1185">Reference proteome</keyword>
<dbReference type="WBParaSite" id="OFLC_0001312801-mRNA-1">
    <property type="protein sequence ID" value="OFLC_0001312801-mRNA-1"/>
    <property type="gene ID" value="OFLC_0001312801"/>
</dbReference>
<evidence type="ECO:0000256" key="1">
    <source>
        <dbReference type="PROSITE-ProRule" id="PRU00023"/>
    </source>
</evidence>
<dbReference type="EMBL" id="UZAJ01040056">
    <property type="protein sequence ID" value="VDP12978.1"/>
    <property type="molecule type" value="Genomic_DNA"/>
</dbReference>
<dbReference type="Proteomes" id="UP000267606">
    <property type="component" value="Unassembled WGS sequence"/>
</dbReference>
<dbReference type="SUPFAM" id="SSF48403">
    <property type="entry name" value="Ankyrin repeat"/>
    <property type="match status" value="1"/>
</dbReference>
<organism evidence="4">
    <name type="scientific">Onchocerca flexuosa</name>
    <dbReference type="NCBI Taxonomy" id="387005"/>
    <lineage>
        <taxon>Eukaryota</taxon>
        <taxon>Metazoa</taxon>
        <taxon>Ecdysozoa</taxon>
        <taxon>Nematoda</taxon>
        <taxon>Chromadorea</taxon>
        <taxon>Rhabditida</taxon>
        <taxon>Spirurina</taxon>
        <taxon>Spiruromorpha</taxon>
        <taxon>Filarioidea</taxon>
        <taxon>Onchocercidae</taxon>
        <taxon>Onchocerca</taxon>
    </lineage>
</organism>
<evidence type="ECO:0000313" key="2">
    <source>
        <dbReference type="EMBL" id="VDP12978.1"/>
    </source>
</evidence>
<feature type="repeat" description="ANK" evidence="1">
    <location>
        <begin position="44"/>
        <end position="76"/>
    </location>
</feature>
<dbReference type="AlphaFoldDB" id="A0A183I065"/>
<dbReference type="PANTHER" id="PTHR24192:SF3">
    <property type="entry name" value="ANKYRIN REPEAT DOMAIN 40"/>
    <property type="match status" value="1"/>
</dbReference>
<keyword evidence="1" id="KW-0040">ANK repeat</keyword>
<dbReference type="PROSITE" id="PS50297">
    <property type="entry name" value="ANK_REP_REGION"/>
    <property type="match status" value="1"/>
</dbReference>
<dbReference type="PROSITE" id="PS50088">
    <property type="entry name" value="ANK_REPEAT"/>
    <property type="match status" value="1"/>
</dbReference>
<sequence>MARNENNNCIQMDFLEVCSFGDLEKAKAMLKNGKVDKNFQHHGNGWTALHWAARRNHQEIVELLLRAGFDPKLPAKDGKTPLDLVTSEAVKEILIQSENINANQEGAFPVLNTHSLPIKHEIYSNGKLDSLNHTRFLLVRTNIGNTNESFKRVVLHGCCSVDVLKLTIERAMKKGRVLDVITLPDKVKIKTEQQIRDLASHQKVEVVFSPAEMNEEMSCAQKLSSDEDKITRSEHEPMLEKLEKEFVGLNTKYLNESTSCERSVDDVVSLSEISNSVDDSNVDVDDSFNRLNGSGSVPKEHLMHTEISEVAVTSECALTAQSSNSSADIIFPSKILAEEMIKMQIVSLQQNNNEINTDKSVLMPESERKQDYKSAESETMIGTESVKLALSSEIDVNGSAVSYIANIAKSDFFGTIQVKLYFFFSNYKYCLLYVIFLLHYIF</sequence>
<gene>
    <name evidence="2" type="ORF">OFLC_LOCUS13127</name>
</gene>
<dbReference type="STRING" id="387005.A0A183I065"/>
<dbReference type="PANTHER" id="PTHR24192">
    <property type="entry name" value="ANKYRIN REPEAT DOMAIN 40"/>
    <property type="match status" value="1"/>
</dbReference>
<dbReference type="SMART" id="SM00248">
    <property type="entry name" value="ANK"/>
    <property type="match status" value="2"/>
</dbReference>
<dbReference type="Gene3D" id="1.25.40.20">
    <property type="entry name" value="Ankyrin repeat-containing domain"/>
    <property type="match status" value="1"/>
</dbReference>
<dbReference type="InterPro" id="IPR039195">
    <property type="entry name" value="ANKRD40"/>
</dbReference>
<reference evidence="2 3" key="2">
    <citation type="submission" date="2018-11" db="EMBL/GenBank/DDBJ databases">
        <authorList>
            <consortium name="Pathogen Informatics"/>
        </authorList>
    </citation>
    <scope>NUCLEOTIDE SEQUENCE [LARGE SCALE GENOMIC DNA]</scope>
</reference>